<dbReference type="EMBL" id="CAJVCH010021715">
    <property type="protein sequence ID" value="CAG7691601.1"/>
    <property type="molecule type" value="Genomic_DNA"/>
</dbReference>
<name>A0A8J2JS69_9HEXA</name>
<accession>A0A8J2JS69</accession>
<evidence type="ECO:0000313" key="1">
    <source>
        <dbReference type="EMBL" id="CAG7691601.1"/>
    </source>
</evidence>
<proteinExistence type="predicted"/>
<gene>
    <name evidence="1" type="ORF">AFUS01_LOCUS3588</name>
</gene>
<keyword evidence="2" id="KW-1185">Reference proteome</keyword>
<dbReference type="Proteomes" id="UP000708208">
    <property type="component" value="Unassembled WGS sequence"/>
</dbReference>
<organism evidence="1 2">
    <name type="scientific">Allacma fusca</name>
    <dbReference type="NCBI Taxonomy" id="39272"/>
    <lineage>
        <taxon>Eukaryota</taxon>
        <taxon>Metazoa</taxon>
        <taxon>Ecdysozoa</taxon>
        <taxon>Arthropoda</taxon>
        <taxon>Hexapoda</taxon>
        <taxon>Collembola</taxon>
        <taxon>Symphypleona</taxon>
        <taxon>Sminthuridae</taxon>
        <taxon>Allacma</taxon>
    </lineage>
</organism>
<protein>
    <submittedName>
        <fullName evidence="1">Uncharacterized protein</fullName>
    </submittedName>
</protein>
<comment type="caution">
    <text evidence="1">The sequence shown here is derived from an EMBL/GenBank/DDBJ whole genome shotgun (WGS) entry which is preliminary data.</text>
</comment>
<sequence>MQWNILLRDIPELGVPTFTGELQEVLANGPAATLSCRMWTAVCEQTRQFYVDRYGEVGNRGDYSIICNKVVSAFPSINREIFGKKYSRFCNNKRKRQMKKAKELFQVNQEMNDSAIEPVSEQDAIMDDNAEVEPHASEEDISCEVHACNKESYSDRVSDFNERANSIHPYSNDTKSNEMQHHCDETNVRVDGSFDLRDMDAVLGLNGNEVASDGIAEGFDSWWEESFHQIIIAEEIQSFAVGSFHGQHASFCDETDIWNFDDEPNDFFYLEYVEKRRKQRRAPTNARKDLNLKKSAAIKALSVRCVNSQEVRKLFMETYDHRTAMIRTVEFSTMLDYYPSFATEEMLEVESITFFGMSNFKAMVANSKSFLAALHTFYGDKSLAKCVEDFFLTVNPLGNSITVFQSRSEYSAFTIEGSEEYMYAAIFDYEENPSRNSILEAHEFDVFVLRMFGLSFRFRSISRALLNIILLHSLFERQHYANHHISELRALEAFLTGKRSLLPADSKDYCLAVAKMFSDVETNGTISLLFDAD</sequence>
<evidence type="ECO:0000313" key="2">
    <source>
        <dbReference type="Proteomes" id="UP000708208"/>
    </source>
</evidence>
<reference evidence="1" key="1">
    <citation type="submission" date="2021-06" db="EMBL/GenBank/DDBJ databases">
        <authorList>
            <person name="Hodson N. C."/>
            <person name="Mongue J. A."/>
            <person name="Jaron S. K."/>
        </authorList>
    </citation>
    <scope>NUCLEOTIDE SEQUENCE</scope>
</reference>
<dbReference type="AlphaFoldDB" id="A0A8J2JS69"/>